<reference evidence="1 2" key="1">
    <citation type="journal article" date="2016" name="Mol. Biol. Evol.">
        <title>Comparative Genomics of Early-Diverging Mushroom-Forming Fungi Provides Insights into the Origins of Lignocellulose Decay Capabilities.</title>
        <authorList>
            <person name="Nagy L.G."/>
            <person name="Riley R."/>
            <person name="Tritt A."/>
            <person name="Adam C."/>
            <person name="Daum C."/>
            <person name="Floudas D."/>
            <person name="Sun H."/>
            <person name="Yadav J.S."/>
            <person name="Pangilinan J."/>
            <person name="Larsson K.H."/>
            <person name="Matsuura K."/>
            <person name="Barry K."/>
            <person name="Labutti K."/>
            <person name="Kuo R."/>
            <person name="Ohm R.A."/>
            <person name="Bhattacharya S.S."/>
            <person name="Shirouzu T."/>
            <person name="Yoshinaga Y."/>
            <person name="Martin F.M."/>
            <person name="Grigoriev I.V."/>
            <person name="Hibbett D.S."/>
        </authorList>
    </citation>
    <scope>NUCLEOTIDE SEQUENCE [LARGE SCALE GENOMIC DNA]</scope>
    <source>
        <strain evidence="1 2">CBS 109695</strain>
    </source>
</reference>
<sequence length="72" mass="7872">MRSDWHTRCMLGVVGMSAPARKNVDSTPPHVWHLKTTSSSLREEEASICSLGAWLMIAHDPDKHVASVASTS</sequence>
<protein>
    <submittedName>
        <fullName evidence="1">Uncharacterized protein</fullName>
    </submittedName>
</protein>
<dbReference type="AlphaFoldDB" id="A0A166SMU0"/>
<dbReference type="Proteomes" id="UP000076532">
    <property type="component" value="Unassembled WGS sequence"/>
</dbReference>
<evidence type="ECO:0000313" key="2">
    <source>
        <dbReference type="Proteomes" id="UP000076532"/>
    </source>
</evidence>
<keyword evidence="2" id="KW-1185">Reference proteome</keyword>
<evidence type="ECO:0000313" key="1">
    <source>
        <dbReference type="EMBL" id="KZP29628.1"/>
    </source>
</evidence>
<gene>
    <name evidence="1" type="ORF">FIBSPDRAFT_851193</name>
</gene>
<accession>A0A166SMU0</accession>
<dbReference type="EMBL" id="KV417497">
    <property type="protein sequence ID" value="KZP29628.1"/>
    <property type="molecule type" value="Genomic_DNA"/>
</dbReference>
<organism evidence="1 2">
    <name type="scientific">Athelia psychrophila</name>
    <dbReference type="NCBI Taxonomy" id="1759441"/>
    <lineage>
        <taxon>Eukaryota</taxon>
        <taxon>Fungi</taxon>
        <taxon>Dikarya</taxon>
        <taxon>Basidiomycota</taxon>
        <taxon>Agaricomycotina</taxon>
        <taxon>Agaricomycetes</taxon>
        <taxon>Agaricomycetidae</taxon>
        <taxon>Atheliales</taxon>
        <taxon>Atheliaceae</taxon>
        <taxon>Athelia</taxon>
    </lineage>
</organism>
<proteinExistence type="predicted"/>
<name>A0A166SMU0_9AGAM</name>
<feature type="non-terminal residue" evidence="1">
    <location>
        <position position="72"/>
    </location>
</feature>